<dbReference type="AlphaFoldDB" id="A0A396JZU7"/>
<keyword evidence="3" id="KW-0436">Ligase</keyword>
<name>A0A396JZU7_MEDTR</name>
<evidence type="ECO:0000313" key="4">
    <source>
        <dbReference type="Proteomes" id="UP000265566"/>
    </source>
</evidence>
<evidence type="ECO:0000313" key="3">
    <source>
        <dbReference type="EMBL" id="RHN81435.1"/>
    </source>
</evidence>
<dbReference type="InterPro" id="IPR000225">
    <property type="entry name" value="Armadillo"/>
</dbReference>
<evidence type="ECO:0000256" key="1">
    <source>
        <dbReference type="ARBA" id="ARBA00022737"/>
    </source>
</evidence>
<dbReference type="EC" id="6.2.1.45" evidence="3"/>
<dbReference type="Proteomes" id="UP000265566">
    <property type="component" value="Chromosome 1"/>
</dbReference>
<organism evidence="3 4">
    <name type="scientific">Medicago truncatula</name>
    <name type="common">Barrel medic</name>
    <name type="synonym">Medicago tribuloides</name>
    <dbReference type="NCBI Taxonomy" id="3880"/>
    <lineage>
        <taxon>Eukaryota</taxon>
        <taxon>Viridiplantae</taxon>
        <taxon>Streptophyta</taxon>
        <taxon>Embryophyta</taxon>
        <taxon>Tracheophyta</taxon>
        <taxon>Spermatophyta</taxon>
        <taxon>Magnoliopsida</taxon>
        <taxon>eudicotyledons</taxon>
        <taxon>Gunneridae</taxon>
        <taxon>Pentapetalae</taxon>
        <taxon>rosids</taxon>
        <taxon>fabids</taxon>
        <taxon>Fabales</taxon>
        <taxon>Fabaceae</taxon>
        <taxon>Papilionoideae</taxon>
        <taxon>50 kb inversion clade</taxon>
        <taxon>NPAAA clade</taxon>
        <taxon>Hologalegina</taxon>
        <taxon>IRL clade</taxon>
        <taxon>Trifolieae</taxon>
        <taxon>Medicago</taxon>
    </lineage>
</organism>
<keyword evidence="2" id="KW-0833">Ubl conjugation pathway</keyword>
<dbReference type="Gramene" id="rna5476">
    <property type="protein sequence ID" value="RHN81435.1"/>
    <property type="gene ID" value="gene5476"/>
</dbReference>
<dbReference type="SUPFAM" id="SSF48371">
    <property type="entry name" value="ARM repeat"/>
    <property type="match status" value="1"/>
</dbReference>
<proteinExistence type="predicted"/>
<protein>
    <submittedName>
        <fullName evidence="3">Putative aminoacyltransferase, E1 ubiquitin-activating enzyme</fullName>
        <ecNumber evidence="3">2.3.2.-</ecNumber>
        <ecNumber evidence="3">6.2.1.45</ecNumber>
    </submittedName>
</protein>
<keyword evidence="3" id="KW-0808">Transferase</keyword>
<dbReference type="PANTHER" id="PTHR23315">
    <property type="entry name" value="U BOX DOMAIN-CONTAINING"/>
    <property type="match status" value="1"/>
</dbReference>
<evidence type="ECO:0000256" key="2">
    <source>
        <dbReference type="ARBA" id="ARBA00022786"/>
    </source>
</evidence>
<dbReference type="Gene3D" id="1.25.10.10">
    <property type="entry name" value="Leucine-rich Repeat Variant"/>
    <property type="match status" value="1"/>
</dbReference>
<dbReference type="GO" id="GO:0004839">
    <property type="term" value="F:ubiquitin activating enzyme activity"/>
    <property type="evidence" value="ECO:0007669"/>
    <property type="project" value="UniProtKB-EC"/>
</dbReference>
<dbReference type="Pfam" id="PF00514">
    <property type="entry name" value="Arm"/>
    <property type="match status" value="1"/>
</dbReference>
<keyword evidence="3" id="KW-0012">Acyltransferase</keyword>
<dbReference type="GO" id="GO:0016746">
    <property type="term" value="F:acyltransferase activity"/>
    <property type="evidence" value="ECO:0007669"/>
    <property type="project" value="UniProtKB-KW"/>
</dbReference>
<accession>A0A396JZU7</accession>
<dbReference type="EC" id="2.3.2.-" evidence="3"/>
<dbReference type="InterPro" id="IPR016024">
    <property type="entry name" value="ARM-type_fold"/>
</dbReference>
<reference evidence="4" key="1">
    <citation type="journal article" date="2018" name="Nat. Plants">
        <title>Whole-genome landscape of Medicago truncatula symbiotic genes.</title>
        <authorList>
            <person name="Pecrix Y."/>
            <person name="Staton S.E."/>
            <person name="Sallet E."/>
            <person name="Lelandais-Briere C."/>
            <person name="Moreau S."/>
            <person name="Carrere S."/>
            <person name="Blein T."/>
            <person name="Jardinaud M.F."/>
            <person name="Latrasse D."/>
            <person name="Zouine M."/>
            <person name="Zahm M."/>
            <person name="Kreplak J."/>
            <person name="Mayjonade B."/>
            <person name="Satge C."/>
            <person name="Perez M."/>
            <person name="Cauet S."/>
            <person name="Marande W."/>
            <person name="Chantry-Darmon C."/>
            <person name="Lopez-Roques C."/>
            <person name="Bouchez O."/>
            <person name="Berard A."/>
            <person name="Debelle F."/>
            <person name="Munos S."/>
            <person name="Bendahmane A."/>
            <person name="Berges H."/>
            <person name="Niebel A."/>
            <person name="Buitink J."/>
            <person name="Frugier F."/>
            <person name="Benhamed M."/>
            <person name="Crespi M."/>
            <person name="Gouzy J."/>
            <person name="Gamas P."/>
        </authorList>
    </citation>
    <scope>NUCLEOTIDE SEQUENCE [LARGE SCALE GENOMIC DNA]</scope>
    <source>
        <strain evidence="4">cv. Jemalong A17</strain>
    </source>
</reference>
<dbReference type="EMBL" id="PSQE01000001">
    <property type="protein sequence ID" value="RHN81435.1"/>
    <property type="molecule type" value="Genomic_DNA"/>
</dbReference>
<keyword evidence="1" id="KW-0677">Repeat</keyword>
<comment type="caution">
    <text evidence="3">The sequence shown here is derived from an EMBL/GenBank/DDBJ whole genome shotgun (WGS) entry which is preliminary data.</text>
</comment>
<dbReference type="PANTHER" id="PTHR23315:SF111">
    <property type="entry name" value="U-BOX DOMAIN-CONTAINING PROTEIN 14"/>
    <property type="match status" value="1"/>
</dbReference>
<dbReference type="InterPro" id="IPR011989">
    <property type="entry name" value="ARM-like"/>
</dbReference>
<sequence length="131" mass="14139">MLLQYFSIIPSTRVQRTIVNAGVIPHNVDVLKNDSMEARENAATTLFSLLVLDENKVTIGAAGAIPYLIKLLCEGTPRGKKRAVKAGIVAPLIQFMNDAGRGMVDKALAIMITLQAIMKVGHQSVNALLQL</sequence>
<gene>
    <name evidence="3" type="ORF">MtrunA17_Chr1g0199031</name>
</gene>